<accession>A0ABY3WEE7</accession>
<dbReference type="Proteomes" id="UP000829069">
    <property type="component" value="Plasmid p1"/>
</dbReference>
<keyword evidence="2" id="KW-1185">Reference proteome</keyword>
<gene>
    <name evidence="1" type="ORF">MNQ99_18920</name>
</gene>
<name>A0ABY3WEE7_9MICC</name>
<reference evidence="1 2" key="1">
    <citation type="submission" date="2022-03" db="EMBL/GenBank/DDBJ databases">
        <title>Isotopic signatures of nitrous oxide derived from detoxification processes.</title>
        <authorList>
            <person name="Behrendt U."/>
            <person name="Buchen C."/>
            <person name="Well R."/>
            <person name="Ulrich A."/>
            <person name="Rohe L."/>
            <person name="Kolb S."/>
            <person name="Schloter M."/>
            <person name="Horn M.A."/>
            <person name="Augustin J."/>
        </authorList>
    </citation>
    <scope>NUCLEOTIDE SEQUENCE [LARGE SCALE GENOMIC DNA]</scope>
    <source>
        <strain evidence="1 2">S4-C24</strain>
        <plasmid evidence="1 2">p1</plasmid>
    </source>
</reference>
<geneLocation type="plasmid" evidence="1 2">
    <name>p1</name>
</geneLocation>
<dbReference type="EMBL" id="CP093327">
    <property type="protein sequence ID" value="UNK47797.1"/>
    <property type="molecule type" value="Genomic_DNA"/>
</dbReference>
<evidence type="ECO:0000313" key="2">
    <source>
        <dbReference type="Proteomes" id="UP000829069"/>
    </source>
</evidence>
<dbReference type="RefSeq" id="WP_241915496.1">
    <property type="nucleotide sequence ID" value="NZ_CP093327.1"/>
</dbReference>
<sequence>MDEIFVDPFSLWPAVANHRAAVWAKMEAMNFRRNGMGFEQHCESELCMTGALSDGQAES</sequence>
<evidence type="ECO:0000313" key="1">
    <source>
        <dbReference type="EMBL" id="UNK47797.1"/>
    </source>
</evidence>
<organism evidence="1 2">
    <name type="scientific">Arthrobacter sulfonylureivorans</name>
    <dbReference type="NCBI Taxonomy" id="2486855"/>
    <lineage>
        <taxon>Bacteria</taxon>
        <taxon>Bacillati</taxon>
        <taxon>Actinomycetota</taxon>
        <taxon>Actinomycetes</taxon>
        <taxon>Micrococcales</taxon>
        <taxon>Micrococcaceae</taxon>
        <taxon>Arthrobacter</taxon>
    </lineage>
</organism>
<proteinExistence type="predicted"/>
<keyword evidence="1" id="KW-0614">Plasmid</keyword>
<protein>
    <submittedName>
        <fullName evidence="1">Uncharacterized protein</fullName>
    </submittedName>
</protein>